<comment type="caution">
    <text evidence="2">The sequence shown here is derived from an EMBL/GenBank/DDBJ whole genome shotgun (WGS) entry which is preliminary data.</text>
</comment>
<protein>
    <submittedName>
        <fullName evidence="2">GCN5 family acetyltransferase</fullName>
    </submittedName>
</protein>
<evidence type="ECO:0000259" key="1">
    <source>
        <dbReference type="PROSITE" id="PS51186"/>
    </source>
</evidence>
<proteinExistence type="predicted"/>
<dbReference type="InterPro" id="IPR016181">
    <property type="entry name" value="Acyl_CoA_acyltransferase"/>
</dbReference>
<dbReference type="PROSITE" id="PS51186">
    <property type="entry name" value="GNAT"/>
    <property type="match status" value="1"/>
</dbReference>
<dbReference type="Gene3D" id="3.40.630.30">
    <property type="match status" value="1"/>
</dbReference>
<dbReference type="Proteomes" id="UP000030437">
    <property type="component" value="Unassembled WGS sequence"/>
</dbReference>
<dbReference type="InterPro" id="IPR051531">
    <property type="entry name" value="N-acetyltransferase"/>
</dbReference>
<dbReference type="AlphaFoldDB" id="A0A0A3IKT5"/>
<dbReference type="PANTHER" id="PTHR43792:SF9">
    <property type="entry name" value="RIBOSOMAL-PROTEIN-ALANINE ACETYLTRANSFERASE"/>
    <property type="match status" value="1"/>
</dbReference>
<dbReference type="GO" id="GO:0008999">
    <property type="term" value="F:protein-N-terminal-alanine acetyltransferase activity"/>
    <property type="evidence" value="ECO:0007669"/>
    <property type="project" value="TreeGrafter"/>
</dbReference>
<evidence type="ECO:0000313" key="3">
    <source>
        <dbReference type="Proteomes" id="UP000030437"/>
    </source>
</evidence>
<dbReference type="GO" id="GO:0005737">
    <property type="term" value="C:cytoplasm"/>
    <property type="evidence" value="ECO:0007669"/>
    <property type="project" value="TreeGrafter"/>
</dbReference>
<dbReference type="Pfam" id="PF13302">
    <property type="entry name" value="Acetyltransf_3"/>
    <property type="match status" value="1"/>
</dbReference>
<keyword evidence="2" id="KW-0808">Transferase</keyword>
<dbReference type="OrthoDB" id="9785602at2"/>
<dbReference type="InterPro" id="IPR000182">
    <property type="entry name" value="GNAT_dom"/>
</dbReference>
<evidence type="ECO:0000313" key="2">
    <source>
        <dbReference type="EMBL" id="KGR85366.1"/>
    </source>
</evidence>
<feature type="domain" description="N-acetyltransferase" evidence="1">
    <location>
        <begin position="13"/>
        <end position="173"/>
    </location>
</feature>
<organism evidence="2 3">
    <name type="scientific">Lysinibacillus odysseyi 34hs-1 = NBRC 100172</name>
    <dbReference type="NCBI Taxonomy" id="1220589"/>
    <lineage>
        <taxon>Bacteria</taxon>
        <taxon>Bacillati</taxon>
        <taxon>Bacillota</taxon>
        <taxon>Bacilli</taxon>
        <taxon>Bacillales</taxon>
        <taxon>Bacillaceae</taxon>
        <taxon>Lysinibacillus</taxon>
    </lineage>
</organism>
<reference evidence="2 3" key="1">
    <citation type="submission" date="2014-02" db="EMBL/GenBank/DDBJ databases">
        <title>Draft genome sequence of Lysinibacillus odysseyi NBRC 100172.</title>
        <authorList>
            <person name="Zhang F."/>
            <person name="Wang G."/>
            <person name="Zhang L."/>
        </authorList>
    </citation>
    <scope>NUCLEOTIDE SEQUENCE [LARGE SCALE GENOMIC DNA]</scope>
    <source>
        <strain evidence="2 3">NBRC 100172</strain>
    </source>
</reference>
<dbReference type="eggNOG" id="COG1670">
    <property type="taxonomic scope" value="Bacteria"/>
</dbReference>
<dbReference type="EMBL" id="JPVP01000054">
    <property type="protein sequence ID" value="KGR85366.1"/>
    <property type="molecule type" value="Genomic_DNA"/>
</dbReference>
<dbReference type="RefSeq" id="WP_036153690.1">
    <property type="nucleotide sequence ID" value="NZ_AVCX01000007.1"/>
</dbReference>
<name>A0A0A3IKT5_9BACI</name>
<dbReference type="SUPFAM" id="SSF55729">
    <property type="entry name" value="Acyl-CoA N-acyltransferases (Nat)"/>
    <property type="match status" value="1"/>
</dbReference>
<sequence length="180" mass="21019">MEWSLPVLTTERLKLRAVTLDDAEAMFTYGSNENVTKYVLWNTHETLEDSKEFIEMALETYKMHPFYHWGIEYEGKFIGTIDYVMIHQHNKVGEIGYVLAEEYWNKGIVTEAAKKVIDFGFKELQLVRVQARCVVENTGSSRVMEKCGMIYEGTLRKALYMKGSHRDVKMYAITDEHWPS</sequence>
<accession>A0A0A3IKT5</accession>
<gene>
    <name evidence="2" type="ORF">CD32_09010</name>
</gene>
<dbReference type="STRING" id="1220589.CD32_09010"/>
<dbReference type="PANTHER" id="PTHR43792">
    <property type="entry name" value="GNAT FAMILY, PUTATIVE (AFU_ORTHOLOGUE AFUA_3G00765)-RELATED-RELATED"/>
    <property type="match status" value="1"/>
</dbReference>
<keyword evidence="3" id="KW-1185">Reference proteome</keyword>